<dbReference type="InterPro" id="IPR006143">
    <property type="entry name" value="RND_pump_MFP"/>
</dbReference>
<dbReference type="InterPro" id="IPR058627">
    <property type="entry name" value="MdtA-like_C"/>
</dbReference>
<name>A0ABY3T4J4_9GAMM</name>
<keyword evidence="4" id="KW-1185">Reference proteome</keyword>
<dbReference type="Gene3D" id="2.40.30.170">
    <property type="match status" value="1"/>
</dbReference>
<dbReference type="PANTHER" id="PTHR30469:SF18">
    <property type="entry name" value="RESISTANCE-NODULATION-CELL DIVISION (RND) EFFLUX MEMBRANE FUSION PROTEIN-RELATED"/>
    <property type="match status" value="1"/>
</dbReference>
<evidence type="ECO:0000259" key="2">
    <source>
        <dbReference type="Pfam" id="PF25967"/>
    </source>
</evidence>
<sequence length="381" mass="40591">MRIRTNTLRLLLVLGIVGGIPAVTQAAEVVRVETVTSLSSSVLGSTVIPYREVTLSAQVPGAVKFVAGEAGSGFNQGDVIVRIDESQLTAKRNAVLAQIAIAQAALQNSQAQYTRELISPRSKDIGAMPGFGLPAMFDMTMVRPFADSMMGNYDSDMGRYSDLMSSATGVSQAQSNLQQAMSQLQEIDAALGDAKSVAPFEGIVLEKLVEVGDTVQPGQPLIKFGYVKYKRLQADVPSSLVSNLREGMIVPAKIDGKASIMVKLTQIHPVADPSRHTVIVKFDLPVDAVAAPGMYAEVYLPETNVGDAKIVVIPKTALLRGRSLPSVLVVKNDNTSELRLVRLGAEQEDGKVEVVSGLSADERVIDKPPATAASGWMPYAE</sequence>
<gene>
    <name evidence="3" type="ORF">L2Y54_06445</name>
</gene>
<dbReference type="Gene3D" id="2.40.50.100">
    <property type="match status" value="2"/>
</dbReference>
<evidence type="ECO:0000313" key="3">
    <source>
        <dbReference type="EMBL" id="UJS25676.1"/>
    </source>
</evidence>
<evidence type="ECO:0000313" key="4">
    <source>
        <dbReference type="Proteomes" id="UP001054801"/>
    </source>
</evidence>
<dbReference type="EMBL" id="CP091244">
    <property type="protein sequence ID" value="UJS25676.1"/>
    <property type="molecule type" value="Genomic_DNA"/>
</dbReference>
<dbReference type="Proteomes" id="UP001054801">
    <property type="component" value="Chromosome"/>
</dbReference>
<proteinExistence type="inferred from homology"/>
<dbReference type="Gene3D" id="2.40.420.20">
    <property type="match status" value="1"/>
</dbReference>
<dbReference type="NCBIfam" id="TIGR01730">
    <property type="entry name" value="RND_mfp"/>
    <property type="match status" value="1"/>
</dbReference>
<dbReference type="PANTHER" id="PTHR30469">
    <property type="entry name" value="MULTIDRUG RESISTANCE PROTEIN MDTA"/>
    <property type="match status" value="1"/>
</dbReference>
<reference evidence="3" key="1">
    <citation type="journal article" date="2022" name="Microorganisms">
        <title>Two New Species of Filamentous Sulfur Bacteria of the Genus Thiothrix, Thiothrix winogradskyi sp. nov. and 'Candidatus Thiothrix sulfatifontis' sp. nov.</title>
        <authorList>
            <person name="Ravin N.V."/>
            <person name="Rossetti S."/>
            <person name="Beletsky A.V."/>
            <person name="Kadnikov V.V."/>
            <person name="Rudenko T.S."/>
            <person name="Smolyakov D.D."/>
            <person name="Moskvitina M.I."/>
            <person name="Gureeva M.V."/>
            <person name="Mardanov A.V."/>
            <person name="Grabovich M.Y."/>
        </authorList>
    </citation>
    <scope>NUCLEOTIDE SEQUENCE</scope>
    <source>
        <strain evidence="3">CT3</strain>
    </source>
</reference>
<evidence type="ECO:0000256" key="1">
    <source>
        <dbReference type="ARBA" id="ARBA00009477"/>
    </source>
</evidence>
<organism evidence="3 4">
    <name type="scientific">Thiothrix winogradskyi</name>
    <dbReference type="NCBI Taxonomy" id="96472"/>
    <lineage>
        <taxon>Bacteria</taxon>
        <taxon>Pseudomonadati</taxon>
        <taxon>Pseudomonadota</taxon>
        <taxon>Gammaproteobacteria</taxon>
        <taxon>Thiotrichales</taxon>
        <taxon>Thiotrichaceae</taxon>
        <taxon>Thiothrix</taxon>
    </lineage>
</organism>
<dbReference type="Pfam" id="PF25967">
    <property type="entry name" value="RND-MFP_C"/>
    <property type="match status" value="1"/>
</dbReference>
<feature type="domain" description="Multidrug resistance protein MdtA-like C-terminal permuted SH3" evidence="2">
    <location>
        <begin position="310"/>
        <end position="365"/>
    </location>
</feature>
<accession>A0ABY3T4J4</accession>
<comment type="similarity">
    <text evidence="1">Belongs to the membrane fusion protein (MFP) (TC 8.A.1) family.</text>
</comment>
<dbReference type="RefSeq" id="WP_236500981.1">
    <property type="nucleotide sequence ID" value="NZ_CP091244.1"/>
</dbReference>
<dbReference type="SUPFAM" id="SSF111369">
    <property type="entry name" value="HlyD-like secretion proteins"/>
    <property type="match status" value="2"/>
</dbReference>
<dbReference type="Gene3D" id="1.10.287.470">
    <property type="entry name" value="Helix hairpin bin"/>
    <property type="match status" value="2"/>
</dbReference>
<protein>
    <submittedName>
        <fullName evidence="3">Efflux RND transporter periplasmic adaptor subunit</fullName>
    </submittedName>
</protein>